<dbReference type="InterPro" id="IPR026580">
    <property type="entry name" value="DivIB"/>
</dbReference>
<feature type="domain" description="POTRA" evidence="9">
    <location>
        <begin position="50"/>
        <end position="117"/>
    </location>
</feature>
<comment type="subcellular location">
    <subcellularLocation>
        <location evidence="8">Cell membrane</location>
        <topology evidence="8">Single-pass type II membrane protein</topology>
    </subcellularLocation>
    <subcellularLocation>
        <location evidence="1">Membrane</location>
    </subcellularLocation>
    <text evidence="8">Localizes to the division septum.</text>
</comment>
<evidence type="ECO:0000256" key="7">
    <source>
        <dbReference type="ARBA" id="ARBA00023306"/>
    </source>
</evidence>
<dbReference type="InterPro" id="IPR013685">
    <property type="entry name" value="POTRA_FtsQ_type"/>
</dbReference>
<keyword evidence="6 8" id="KW-0472">Membrane</keyword>
<proteinExistence type="inferred from homology"/>
<dbReference type="InterPro" id="IPR050487">
    <property type="entry name" value="FtsQ_DivIB"/>
</dbReference>
<keyword evidence="2 8" id="KW-1003">Cell membrane</keyword>
<keyword evidence="7 8" id="KW-0131">Cell cycle</keyword>
<evidence type="ECO:0000256" key="5">
    <source>
        <dbReference type="ARBA" id="ARBA00022989"/>
    </source>
</evidence>
<accession>A0A840QLE0</accession>
<sequence length="259" mass="30213">MSDKKVVDLEERIPTLKEQRKQRANHRLILYLSVFFLLIASVVYFQSPLSNIQNVEVINNDYVADDWIITETHFLDASFWGYDDRSAEEQLLSHPQLAEVKFSRRFPNTIVVDVDEYNRVAYTYEDGGLSTILETGERMVIDKNGETYPTDAPLLVNFDEHDIQKEMALELTELAPELSVRMSEVHLRPTESDEKRIHVYMNDGFEVHSTVNDFSERLDAYPSIVKQLDPEVEGIIHMRMNPYFEPFTTEEDNEGERQE</sequence>
<dbReference type="PANTHER" id="PTHR37820">
    <property type="entry name" value="CELL DIVISION PROTEIN DIVIB"/>
    <property type="match status" value="1"/>
</dbReference>
<comment type="function">
    <text evidence="8">Cell division protein that may be involved in stabilizing or promoting the assembly of the division complex.</text>
</comment>
<dbReference type="EMBL" id="JACHHB010000001">
    <property type="protein sequence ID" value="MBB5172170.1"/>
    <property type="molecule type" value="Genomic_DNA"/>
</dbReference>
<dbReference type="Gene3D" id="3.10.20.310">
    <property type="entry name" value="membrane protein fhac"/>
    <property type="match status" value="1"/>
</dbReference>
<gene>
    <name evidence="8" type="primary">divIB</name>
    <name evidence="10" type="ORF">HNQ41_000310</name>
</gene>
<evidence type="ECO:0000256" key="3">
    <source>
        <dbReference type="ARBA" id="ARBA00022618"/>
    </source>
</evidence>
<comment type="caution">
    <text evidence="10">The sequence shown here is derived from an EMBL/GenBank/DDBJ whole genome shotgun (WGS) entry which is preliminary data.</text>
</comment>
<keyword evidence="11" id="KW-1185">Reference proteome</keyword>
<dbReference type="GO" id="GO:0005886">
    <property type="term" value="C:plasma membrane"/>
    <property type="evidence" value="ECO:0007669"/>
    <property type="project" value="UniProtKB-SubCell"/>
</dbReference>
<evidence type="ECO:0000256" key="2">
    <source>
        <dbReference type="ARBA" id="ARBA00022475"/>
    </source>
</evidence>
<evidence type="ECO:0000256" key="8">
    <source>
        <dbReference type="HAMAP-Rule" id="MF_00912"/>
    </source>
</evidence>
<evidence type="ECO:0000259" key="9">
    <source>
        <dbReference type="PROSITE" id="PS51779"/>
    </source>
</evidence>
<dbReference type="Gene3D" id="3.40.50.10960">
    <property type="match status" value="1"/>
</dbReference>
<dbReference type="Proteomes" id="UP000551878">
    <property type="component" value="Unassembled WGS sequence"/>
</dbReference>
<dbReference type="HAMAP" id="MF_00912">
    <property type="entry name" value="DivIB"/>
    <property type="match status" value="1"/>
</dbReference>
<keyword evidence="3 8" id="KW-0132">Cell division</keyword>
<organism evidence="10 11">
    <name type="scientific">Texcoconibacillus texcoconensis</name>
    <dbReference type="NCBI Taxonomy" id="1095777"/>
    <lineage>
        <taxon>Bacteria</taxon>
        <taxon>Bacillati</taxon>
        <taxon>Bacillota</taxon>
        <taxon>Bacilli</taxon>
        <taxon>Bacillales</taxon>
        <taxon>Bacillaceae</taxon>
        <taxon>Texcoconibacillus</taxon>
    </lineage>
</organism>
<dbReference type="InterPro" id="IPR005548">
    <property type="entry name" value="Cell_div_FtsQ/DivIB_C"/>
</dbReference>
<protein>
    <recommendedName>
        <fullName evidence="8">Cell division protein DivIB</fullName>
    </recommendedName>
</protein>
<dbReference type="GO" id="GO:0032153">
    <property type="term" value="C:cell division site"/>
    <property type="evidence" value="ECO:0007669"/>
    <property type="project" value="UniProtKB-UniRule"/>
</dbReference>
<dbReference type="Pfam" id="PF03799">
    <property type="entry name" value="FtsQ_DivIB_C"/>
    <property type="match status" value="1"/>
</dbReference>
<keyword evidence="4 8" id="KW-0812">Transmembrane</keyword>
<feature type="transmembrane region" description="Helical" evidence="8">
    <location>
        <begin position="28"/>
        <end position="45"/>
    </location>
</feature>
<dbReference type="GO" id="GO:0043093">
    <property type="term" value="P:FtsZ-dependent cytokinesis"/>
    <property type="evidence" value="ECO:0007669"/>
    <property type="project" value="UniProtKB-UniRule"/>
</dbReference>
<dbReference type="RefSeq" id="WP_184662642.1">
    <property type="nucleotide sequence ID" value="NZ_JACHHB010000001.1"/>
</dbReference>
<dbReference type="AlphaFoldDB" id="A0A840QLE0"/>
<comment type="similarity">
    <text evidence="8">Belongs to the FtsQ/DivIB family. DivIB subfamily.</text>
</comment>
<evidence type="ECO:0000313" key="10">
    <source>
        <dbReference type="EMBL" id="MBB5172170.1"/>
    </source>
</evidence>
<evidence type="ECO:0000256" key="4">
    <source>
        <dbReference type="ARBA" id="ARBA00022692"/>
    </source>
</evidence>
<dbReference type="PROSITE" id="PS51779">
    <property type="entry name" value="POTRA"/>
    <property type="match status" value="1"/>
</dbReference>
<reference evidence="10 11" key="1">
    <citation type="submission" date="2020-08" db="EMBL/GenBank/DDBJ databases">
        <title>Genomic Encyclopedia of Type Strains, Phase IV (KMG-IV): sequencing the most valuable type-strain genomes for metagenomic binning, comparative biology and taxonomic classification.</title>
        <authorList>
            <person name="Goeker M."/>
        </authorList>
    </citation>
    <scope>NUCLEOTIDE SEQUENCE [LARGE SCALE GENOMIC DNA]</scope>
    <source>
        <strain evidence="10 11">DSM 24696</strain>
    </source>
</reference>
<keyword evidence="5 8" id="KW-1133">Transmembrane helix</keyword>
<dbReference type="InterPro" id="IPR034746">
    <property type="entry name" value="POTRA"/>
</dbReference>
<evidence type="ECO:0000256" key="1">
    <source>
        <dbReference type="ARBA" id="ARBA00004370"/>
    </source>
</evidence>
<dbReference type="PANTHER" id="PTHR37820:SF1">
    <property type="entry name" value="CELL DIVISION PROTEIN FTSQ"/>
    <property type="match status" value="1"/>
</dbReference>
<evidence type="ECO:0000313" key="11">
    <source>
        <dbReference type="Proteomes" id="UP000551878"/>
    </source>
</evidence>
<name>A0A840QLE0_9BACI</name>
<dbReference type="Pfam" id="PF08478">
    <property type="entry name" value="POTRA_1"/>
    <property type="match status" value="1"/>
</dbReference>
<evidence type="ECO:0000256" key="6">
    <source>
        <dbReference type="ARBA" id="ARBA00023136"/>
    </source>
</evidence>